<dbReference type="Proteomes" id="UP001595823">
    <property type="component" value="Unassembled WGS sequence"/>
</dbReference>
<comment type="caution">
    <text evidence="1">The sequence shown here is derived from an EMBL/GenBank/DDBJ whole genome shotgun (WGS) entry which is preliminary data.</text>
</comment>
<protein>
    <submittedName>
        <fullName evidence="1">Ester cyclase</fullName>
    </submittedName>
</protein>
<evidence type="ECO:0000313" key="2">
    <source>
        <dbReference type="Proteomes" id="UP001595823"/>
    </source>
</evidence>
<organism evidence="1 2">
    <name type="scientific">Salininema proteolyticum</name>
    <dbReference type="NCBI Taxonomy" id="1607685"/>
    <lineage>
        <taxon>Bacteria</taxon>
        <taxon>Bacillati</taxon>
        <taxon>Actinomycetota</taxon>
        <taxon>Actinomycetes</taxon>
        <taxon>Glycomycetales</taxon>
        <taxon>Glycomycetaceae</taxon>
        <taxon>Salininema</taxon>
    </lineage>
</organism>
<reference evidence="2" key="1">
    <citation type="journal article" date="2019" name="Int. J. Syst. Evol. Microbiol.">
        <title>The Global Catalogue of Microorganisms (GCM) 10K type strain sequencing project: providing services to taxonomists for standard genome sequencing and annotation.</title>
        <authorList>
            <consortium name="The Broad Institute Genomics Platform"/>
            <consortium name="The Broad Institute Genome Sequencing Center for Infectious Disease"/>
            <person name="Wu L."/>
            <person name="Ma J."/>
        </authorList>
    </citation>
    <scope>NUCLEOTIDE SEQUENCE [LARGE SCALE GENOMIC DNA]</scope>
    <source>
        <strain evidence="2">IBRC-M 10908</strain>
    </source>
</reference>
<evidence type="ECO:0000313" key="1">
    <source>
        <dbReference type="EMBL" id="MFC4337680.1"/>
    </source>
</evidence>
<name>A0ABV8U3I6_9ACTN</name>
<dbReference type="RefSeq" id="WP_380624911.1">
    <property type="nucleotide sequence ID" value="NZ_JBHSDK010000058.1"/>
</dbReference>
<proteinExistence type="predicted"/>
<dbReference type="EMBL" id="JBHSDK010000058">
    <property type="protein sequence ID" value="MFC4337680.1"/>
    <property type="molecule type" value="Genomic_DNA"/>
</dbReference>
<dbReference type="Gene3D" id="3.10.450.50">
    <property type="match status" value="1"/>
</dbReference>
<dbReference type="SUPFAM" id="SSF54427">
    <property type="entry name" value="NTF2-like"/>
    <property type="match status" value="1"/>
</dbReference>
<accession>A0ABV8U3I6</accession>
<dbReference type="PANTHER" id="PTHR38436">
    <property type="entry name" value="POLYKETIDE CYCLASE SNOAL-LIKE DOMAIN"/>
    <property type="match status" value="1"/>
</dbReference>
<dbReference type="Pfam" id="PF07366">
    <property type="entry name" value="SnoaL"/>
    <property type="match status" value="1"/>
</dbReference>
<sequence>MVEDHRLAARRALEELYERGDLKRVDDLVHPDFYDDEPGHPDLPRGPEAVRRVVESLHRSFGDLRFAVEDEIAEGAKVVQRVTMSGRQSGPMLGHEPTGAGFSVRHIYIWEFADDGRILRHWGARDDMRLLEQTGLRGEDGGGAG</sequence>
<keyword evidence="2" id="KW-1185">Reference proteome</keyword>
<dbReference type="InterPro" id="IPR032710">
    <property type="entry name" value="NTF2-like_dom_sf"/>
</dbReference>
<dbReference type="InterPro" id="IPR009959">
    <property type="entry name" value="Cyclase_SnoaL-like"/>
</dbReference>
<gene>
    <name evidence="1" type="ORF">ACFPET_21025</name>
</gene>
<dbReference type="PANTHER" id="PTHR38436:SF1">
    <property type="entry name" value="ESTER CYCLASE"/>
    <property type="match status" value="1"/>
</dbReference>